<dbReference type="EMBL" id="CM046391">
    <property type="protein sequence ID" value="KAI8559954.1"/>
    <property type="molecule type" value="Genomic_DNA"/>
</dbReference>
<dbReference type="Proteomes" id="UP001062846">
    <property type="component" value="Chromosome 4"/>
</dbReference>
<evidence type="ECO:0000313" key="2">
    <source>
        <dbReference type="Proteomes" id="UP001062846"/>
    </source>
</evidence>
<sequence length="409" mass="46415">MTVTLADFVAITGLRVRGEPIPFDSGIQNDQVALEWFLGDAPKIEEGMAKYEQFTKYLKKKINWNPWSVAGAEPEYLARSRAISASRVLLESAFGWQWYLADRVLRQSLGYTAFQVPGPLPPRASHTSTYTRAEVERFMQPDTKLRRYLLPEMDYATYQRDRLAGPLGIRAFRDVRSQACGAAEERRAAKERSRGGEGRVRVHAGVPVRGGPPEMSWIVPVVDAQGNPAAIHLVPARVEPPPVIVPVPNEWVNEAIRRMLALENMAQGRATSRSKRARSPPQKKLAARTPVPPVASHRQTRSSQPVAANKEVAGQAVARAGEQFRIAMRKRQLQRSSEPKRSPSWFCFRPPRMKRKMMEKRKKTRKRETRRKNTHSPAAIPMIQLMIRRTRMIPRRELTTMTIVLTMVS</sequence>
<accession>A0ACC0P476</accession>
<gene>
    <name evidence="1" type="ORF">RHMOL_Rhmol04G0216800</name>
</gene>
<evidence type="ECO:0000313" key="1">
    <source>
        <dbReference type="EMBL" id="KAI8559954.1"/>
    </source>
</evidence>
<proteinExistence type="predicted"/>
<reference evidence="1" key="1">
    <citation type="submission" date="2022-02" db="EMBL/GenBank/DDBJ databases">
        <title>Plant Genome Project.</title>
        <authorList>
            <person name="Zhang R.-G."/>
        </authorList>
    </citation>
    <scope>NUCLEOTIDE SEQUENCE</scope>
    <source>
        <strain evidence="1">AT1</strain>
    </source>
</reference>
<protein>
    <submittedName>
        <fullName evidence="1">Uncharacterized protein</fullName>
    </submittedName>
</protein>
<organism evidence="1 2">
    <name type="scientific">Rhododendron molle</name>
    <name type="common">Chinese azalea</name>
    <name type="synonym">Azalea mollis</name>
    <dbReference type="NCBI Taxonomy" id="49168"/>
    <lineage>
        <taxon>Eukaryota</taxon>
        <taxon>Viridiplantae</taxon>
        <taxon>Streptophyta</taxon>
        <taxon>Embryophyta</taxon>
        <taxon>Tracheophyta</taxon>
        <taxon>Spermatophyta</taxon>
        <taxon>Magnoliopsida</taxon>
        <taxon>eudicotyledons</taxon>
        <taxon>Gunneridae</taxon>
        <taxon>Pentapetalae</taxon>
        <taxon>asterids</taxon>
        <taxon>Ericales</taxon>
        <taxon>Ericaceae</taxon>
        <taxon>Ericoideae</taxon>
        <taxon>Rhodoreae</taxon>
        <taxon>Rhododendron</taxon>
    </lineage>
</organism>
<name>A0ACC0P476_RHOML</name>
<keyword evidence="2" id="KW-1185">Reference proteome</keyword>
<comment type="caution">
    <text evidence="1">The sequence shown here is derived from an EMBL/GenBank/DDBJ whole genome shotgun (WGS) entry which is preliminary data.</text>
</comment>